<name>A0AAV4PZM1_9ARAC</name>
<sequence>MFKISRRISPEDMFHEINNLPLFSPRSARAQVFCLPFSSTCPDSSPISTISHPVLVAIRTQFTRNCKVFESTKLSRLVRVLDERFETKLEPEEKTLLL</sequence>
<proteinExistence type="predicted"/>
<dbReference type="AlphaFoldDB" id="A0AAV4PZM1"/>
<keyword evidence="2" id="KW-1185">Reference proteome</keyword>
<reference evidence="1 2" key="1">
    <citation type="submission" date="2021-06" db="EMBL/GenBank/DDBJ databases">
        <title>Caerostris darwini draft genome.</title>
        <authorList>
            <person name="Kono N."/>
            <person name="Arakawa K."/>
        </authorList>
    </citation>
    <scope>NUCLEOTIDE SEQUENCE [LARGE SCALE GENOMIC DNA]</scope>
</reference>
<comment type="caution">
    <text evidence="1">The sequence shown here is derived from an EMBL/GenBank/DDBJ whole genome shotgun (WGS) entry which is preliminary data.</text>
</comment>
<protein>
    <submittedName>
        <fullName evidence="1">Uncharacterized protein</fullName>
    </submittedName>
</protein>
<evidence type="ECO:0000313" key="1">
    <source>
        <dbReference type="EMBL" id="GIY00588.1"/>
    </source>
</evidence>
<gene>
    <name evidence="1" type="ORF">CDAR_19911</name>
</gene>
<dbReference type="Proteomes" id="UP001054837">
    <property type="component" value="Unassembled WGS sequence"/>
</dbReference>
<organism evidence="1 2">
    <name type="scientific">Caerostris darwini</name>
    <dbReference type="NCBI Taxonomy" id="1538125"/>
    <lineage>
        <taxon>Eukaryota</taxon>
        <taxon>Metazoa</taxon>
        <taxon>Ecdysozoa</taxon>
        <taxon>Arthropoda</taxon>
        <taxon>Chelicerata</taxon>
        <taxon>Arachnida</taxon>
        <taxon>Araneae</taxon>
        <taxon>Araneomorphae</taxon>
        <taxon>Entelegynae</taxon>
        <taxon>Araneoidea</taxon>
        <taxon>Araneidae</taxon>
        <taxon>Caerostris</taxon>
    </lineage>
</organism>
<accession>A0AAV4PZM1</accession>
<evidence type="ECO:0000313" key="2">
    <source>
        <dbReference type="Proteomes" id="UP001054837"/>
    </source>
</evidence>
<dbReference type="EMBL" id="BPLQ01003448">
    <property type="protein sequence ID" value="GIY00588.1"/>
    <property type="molecule type" value="Genomic_DNA"/>
</dbReference>